<evidence type="ECO:0000313" key="2">
    <source>
        <dbReference type="Proteomes" id="UP000187203"/>
    </source>
</evidence>
<dbReference type="Proteomes" id="UP000187203">
    <property type="component" value="Unassembled WGS sequence"/>
</dbReference>
<dbReference type="AlphaFoldDB" id="A0A1R3L1P3"/>
<dbReference type="EMBL" id="AWUE01004716">
    <property type="protein sequence ID" value="OMP13265.1"/>
    <property type="molecule type" value="Genomic_DNA"/>
</dbReference>
<accession>A0A1R3L1P3</accession>
<proteinExistence type="predicted"/>
<reference evidence="2" key="1">
    <citation type="submission" date="2013-09" db="EMBL/GenBank/DDBJ databases">
        <title>Corchorus olitorius genome sequencing.</title>
        <authorList>
            <person name="Alam M."/>
            <person name="Haque M.S."/>
            <person name="Islam M.S."/>
            <person name="Emdad E.M."/>
            <person name="Islam M.M."/>
            <person name="Ahmed B."/>
            <person name="Halim A."/>
            <person name="Hossen Q.M.M."/>
            <person name="Hossain M.Z."/>
            <person name="Ahmed R."/>
            <person name="Khan M.M."/>
            <person name="Islam R."/>
            <person name="Rashid M.M."/>
            <person name="Khan S.A."/>
            <person name="Rahman M.S."/>
            <person name="Alam M."/>
            <person name="Yahiya A.S."/>
            <person name="Khan M.S."/>
            <person name="Azam M.S."/>
            <person name="Haque T."/>
            <person name="Lashkar M.Z.H."/>
            <person name="Akhand A.I."/>
            <person name="Morshed G."/>
            <person name="Roy S."/>
            <person name="Uddin K.S."/>
            <person name="Rabeya T."/>
            <person name="Hossain A.S."/>
            <person name="Chowdhury A."/>
            <person name="Snigdha A.R."/>
            <person name="Mortoza M.S."/>
            <person name="Matin S.A."/>
            <person name="Hoque S.M.E."/>
            <person name="Islam M.K."/>
            <person name="Roy D.K."/>
            <person name="Haider R."/>
            <person name="Moosa M.M."/>
            <person name="Elias S.M."/>
            <person name="Hasan A.M."/>
            <person name="Jahan S."/>
            <person name="Shafiuddin M."/>
            <person name="Mahmood N."/>
            <person name="Shommy N.S."/>
        </authorList>
    </citation>
    <scope>NUCLEOTIDE SEQUENCE [LARGE SCALE GENOMIC DNA]</scope>
    <source>
        <strain evidence="2">cv. O-4</strain>
    </source>
</reference>
<organism evidence="1 2">
    <name type="scientific">Corchorus olitorius</name>
    <dbReference type="NCBI Taxonomy" id="93759"/>
    <lineage>
        <taxon>Eukaryota</taxon>
        <taxon>Viridiplantae</taxon>
        <taxon>Streptophyta</taxon>
        <taxon>Embryophyta</taxon>
        <taxon>Tracheophyta</taxon>
        <taxon>Spermatophyta</taxon>
        <taxon>Magnoliopsida</taxon>
        <taxon>eudicotyledons</taxon>
        <taxon>Gunneridae</taxon>
        <taxon>Pentapetalae</taxon>
        <taxon>rosids</taxon>
        <taxon>malvids</taxon>
        <taxon>Malvales</taxon>
        <taxon>Malvaceae</taxon>
        <taxon>Grewioideae</taxon>
        <taxon>Apeibeae</taxon>
        <taxon>Corchorus</taxon>
    </lineage>
</organism>
<gene>
    <name evidence="1" type="ORF">COLO4_01980</name>
</gene>
<sequence>MVMRERNIQAPVFVRTDPSTDVNSKHLLKNRDVDEIIIIDPATSDRINYWEPKECNNAISDLEKKMIIEDIRSEFVAVVPCQLRSERRHSAGTLSRRSSPLLGVPRPSVLLVRT</sequence>
<evidence type="ECO:0000313" key="1">
    <source>
        <dbReference type="EMBL" id="OMP13265.1"/>
    </source>
</evidence>
<keyword evidence="2" id="KW-1185">Reference proteome</keyword>
<name>A0A1R3L1P3_9ROSI</name>
<protein>
    <submittedName>
        <fullName evidence="1">Uncharacterized protein</fullName>
    </submittedName>
</protein>
<comment type="caution">
    <text evidence="1">The sequence shown here is derived from an EMBL/GenBank/DDBJ whole genome shotgun (WGS) entry which is preliminary data.</text>
</comment>